<dbReference type="GO" id="GO:0016747">
    <property type="term" value="F:acyltransferase activity, transferring groups other than amino-acyl groups"/>
    <property type="evidence" value="ECO:0007669"/>
    <property type="project" value="InterPro"/>
</dbReference>
<dbReference type="AlphaFoldDB" id="A0A1F7W3T9"/>
<name>A0A1F7W3T9_9BACT</name>
<dbReference type="SUPFAM" id="SSF55729">
    <property type="entry name" value="Acyl-CoA N-acyltransferases (Nat)"/>
    <property type="match status" value="1"/>
</dbReference>
<gene>
    <name evidence="2" type="ORF">A2318_01680</name>
</gene>
<dbReference type="InterPro" id="IPR016181">
    <property type="entry name" value="Acyl_CoA_acyltransferase"/>
</dbReference>
<sequence>MYNKMRPKIEDIPDQCWNELSQNLLPEKAILHTRTTPDQLKRVYLDGYAVLELRDEHIVGYFAAWPVADGFHEVGTAWVRPDLRGHGIGRALYVQMKHLLLTQDRIIFGVTTNPVSVHLGHMMNLVSHTNWSDPVPWDLTCGRCDKYADHEKHTCPIRDTECRLRVMK</sequence>
<dbReference type="PROSITE" id="PS51186">
    <property type="entry name" value="GNAT"/>
    <property type="match status" value="1"/>
</dbReference>
<evidence type="ECO:0000313" key="2">
    <source>
        <dbReference type="EMBL" id="OGL97471.1"/>
    </source>
</evidence>
<reference evidence="2 3" key="1">
    <citation type="journal article" date="2016" name="Nat. Commun.">
        <title>Thousands of microbial genomes shed light on interconnected biogeochemical processes in an aquifer system.</title>
        <authorList>
            <person name="Anantharaman K."/>
            <person name="Brown C.T."/>
            <person name="Hug L.A."/>
            <person name="Sharon I."/>
            <person name="Castelle C.J."/>
            <person name="Probst A.J."/>
            <person name="Thomas B.C."/>
            <person name="Singh A."/>
            <person name="Wilkins M.J."/>
            <person name="Karaoz U."/>
            <person name="Brodie E.L."/>
            <person name="Williams K.H."/>
            <person name="Hubbard S.S."/>
            <person name="Banfield J.F."/>
        </authorList>
    </citation>
    <scope>NUCLEOTIDE SEQUENCE [LARGE SCALE GENOMIC DNA]</scope>
</reference>
<comment type="caution">
    <text evidence="2">The sequence shown here is derived from an EMBL/GenBank/DDBJ whole genome shotgun (WGS) entry which is preliminary data.</text>
</comment>
<evidence type="ECO:0000259" key="1">
    <source>
        <dbReference type="PROSITE" id="PS51186"/>
    </source>
</evidence>
<evidence type="ECO:0000313" key="3">
    <source>
        <dbReference type="Proteomes" id="UP000177331"/>
    </source>
</evidence>
<dbReference type="Proteomes" id="UP000177331">
    <property type="component" value="Unassembled WGS sequence"/>
</dbReference>
<dbReference type="EMBL" id="MGFD01000046">
    <property type="protein sequence ID" value="OGL97471.1"/>
    <property type="molecule type" value="Genomic_DNA"/>
</dbReference>
<dbReference type="STRING" id="1802421.A2318_01680"/>
<dbReference type="CDD" id="cd04301">
    <property type="entry name" value="NAT_SF"/>
    <property type="match status" value="1"/>
</dbReference>
<organism evidence="2 3">
    <name type="scientific">Candidatus Uhrbacteria bacterium RIFOXYB2_FULL_45_11</name>
    <dbReference type="NCBI Taxonomy" id="1802421"/>
    <lineage>
        <taxon>Bacteria</taxon>
        <taxon>Candidatus Uhriibacteriota</taxon>
    </lineage>
</organism>
<dbReference type="Gene3D" id="3.40.630.30">
    <property type="match status" value="1"/>
</dbReference>
<dbReference type="InterPro" id="IPR000182">
    <property type="entry name" value="GNAT_dom"/>
</dbReference>
<protein>
    <recommendedName>
        <fullName evidence="1">N-acetyltransferase domain-containing protein</fullName>
    </recommendedName>
</protein>
<feature type="domain" description="N-acetyltransferase" evidence="1">
    <location>
        <begin position="1"/>
        <end position="142"/>
    </location>
</feature>
<accession>A0A1F7W3T9</accession>
<dbReference type="Pfam" id="PF00583">
    <property type="entry name" value="Acetyltransf_1"/>
    <property type="match status" value="1"/>
</dbReference>
<proteinExistence type="predicted"/>